<proteinExistence type="inferred from homology"/>
<dbReference type="GO" id="GO:0005840">
    <property type="term" value="C:ribosome"/>
    <property type="evidence" value="ECO:0007669"/>
    <property type="project" value="UniProtKB-KW"/>
</dbReference>
<dbReference type="GO" id="GO:1990904">
    <property type="term" value="C:ribonucleoprotein complex"/>
    <property type="evidence" value="ECO:0007669"/>
    <property type="project" value="UniProtKB-KW"/>
</dbReference>
<dbReference type="GO" id="GO:0005739">
    <property type="term" value="C:mitochondrion"/>
    <property type="evidence" value="ECO:0007669"/>
    <property type="project" value="UniProtKB-SubCell"/>
</dbReference>
<dbReference type="EMBL" id="VJMJ01000017">
    <property type="protein sequence ID" value="KAF0743426.1"/>
    <property type="molecule type" value="Genomic_DNA"/>
</dbReference>
<reference evidence="8 9" key="1">
    <citation type="submission" date="2019-07" db="EMBL/GenBank/DDBJ databases">
        <title>Genomics analysis of Aphanomyces spp. identifies a new class of oomycete effector associated with host adaptation.</title>
        <authorList>
            <person name="Gaulin E."/>
        </authorList>
    </citation>
    <scope>NUCLEOTIDE SEQUENCE [LARGE SCALE GENOMIC DNA]</scope>
    <source>
        <strain evidence="8 9">ATCC 201684</strain>
    </source>
</reference>
<dbReference type="Pfam" id="PF08293">
    <property type="entry name" value="MRP-S33"/>
    <property type="match status" value="1"/>
</dbReference>
<protein>
    <recommendedName>
        <fullName evidence="6">Small ribosomal subunit protein mS33</fullName>
    </recommendedName>
</protein>
<dbReference type="AlphaFoldDB" id="A0A6G0XST9"/>
<keyword evidence="9" id="KW-1185">Reference proteome</keyword>
<dbReference type="PANTHER" id="PTHR13362:SF2">
    <property type="entry name" value="SMALL RIBOSOMAL SUBUNIT PROTEIN MS33"/>
    <property type="match status" value="1"/>
</dbReference>
<evidence type="ECO:0000256" key="4">
    <source>
        <dbReference type="ARBA" id="ARBA00023128"/>
    </source>
</evidence>
<gene>
    <name evidence="8" type="ORF">Ae201684_001897</name>
</gene>
<evidence type="ECO:0000256" key="5">
    <source>
        <dbReference type="ARBA" id="ARBA00023274"/>
    </source>
</evidence>
<dbReference type="InterPro" id="IPR013219">
    <property type="entry name" value="Ribosomal_mS33"/>
</dbReference>
<evidence type="ECO:0000256" key="7">
    <source>
        <dbReference type="SAM" id="MobiDB-lite"/>
    </source>
</evidence>
<accession>A0A6G0XST9</accession>
<sequence length="95" mass="10692">MSTSAVSKQLADLSRKIFERLPQNHTKSGNKILSAQLKGEKVASWFTKPLALRVGGYSEYYQKINQYRLDTNAQLKQQGRGPPKKGAGKRSQKKK</sequence>
<comment type="caution">
    <text evidence="8">The sequence shown here is derived from an EMBL/GenBank/DDBJ whole genome shotgun (WGS) entry which is preliminary data.</text>
</comment>
<keyword evidence="4" id="KW-0496">Mitochondrion</keyword>
<dbReference type="OrthoDB" id="6495301at2759"/>
<keyword evidence="3" id="KW-0689">Ribosomal protein</keyword>
<dbReference type="Proteomes" id="UP000481153">
    <property type="component" value="Unassembled WGS sequence"/>
</dbReference>
<evidence type="ECO:0000256" key="2">
    <source>
        <dbReference type="ARBA" id="ARBA00008970"/>
    </source>
</evidence>
<keyword evidence="5" id="KW-0687">Ribonucleoprotein</keyword>
<evidence type="ECO:0000256" key="1">
    <source>
        <dbReference type="ARBA" id="ARBA00004173"/>
    </source>
</evidence>
<evidence type="ECO:0000313" key="8">
    <source>
        <dbReference type="EMBL" id="KAF0743426.1"/>
    </source>
</evidence>
<name>A0A6G0XST9_9STRA</name>
<comment type="subcellular location">
    <subcellularLocation>
        <location evidence="1">Mitochondrion</location>
    </subcellularLocation>
</comment>
<feature type="compositionally biased region" description="Basic residues" evidence="7">
    <location>
        <begin position="82"/>
        <end position="95"/>
    </location>
</feature>
<dbReference type="VEuPathDB" id="FungiDB:AeMF1_011707"/>
<organism evidence="8 9">
    <name type="scientific">Aphanomyces euteiches</name>
    <dbReference type="NCBI Taxonomy" id="100861"/>
    <lineage>
        <taxon>Eukaryota</taxon>
        <taxon>Sar</taxon>
        <taxon>Stramenopiles</taxon>
        <taxon>Oomycota</taxon>
        <taxon>Saprolegniomycetes</taxon>
        <taxon>Saprolegniales</taxon>
        <taxon>Verrucalvaceae</taxon>
        <taxon>Aphanomyces</taxon>
    </lineage>
</organism>
<evidence type="ECO:0000313" key="9">
    <source>
        <dbReference type="Proteomes" id="UP000481153"/>
    </source>
</evidence>
<comment type="similarity">
    <text evidence="2">Belongs to the mitochondrion-specific ribosomal protein mS33 family.</text>
</comment>
<evidence type="ECO:0000256" key="3">
    <source>
        <dbReference type="ARBA" id="ARBA00022980"/>
    </source>
</evidence>
<dbReference type="PANTHER" id="PTHR13362">
    <property type="entry name" value="MITOCHONDRIAL RIBOSOMAL PROTEIN S33"/>
    <property type="match status" value="1"/>
</dbReference>
<feature type="region of interest" description="Disordered" evidence="7">
    <location>
        <begin position="72"/>
        <end position="95"/>
    </location>
</feature>
<evidence type="ECO:0000256" key="6">
    <source>
        <dbReference type="ARBA" id="ARBA00035132"/>
    </source>
</evidence>